<comment type="caution">
    <text evidence="2">The sequence shown here is derived from an EMBL/GenBank/DDBJ whole genome shotgun (WGS) entry which is preliminary data.</text>
</comment>
<evidence type="ECO:0000256" key="1">
    <source>
        <dbReference type="SAM" id="SignalP"/>
    </source>
</evidence>
<organism evidence="2 3">
    <name type="scientific">Candidatus Thiomargarita nelsonii</name>
    <dbReference type="NCBI Taxonomy" id="1003181"/>
    <lineage>
        <taxon>Bacteria</taxon>
        <taxon>Pseudomonadati</taxon>
        <taxon>Pseudomonadota</taxon>
        <taxon>Gammaproteobacteria</taxon>
        <taxon>Thiotrichales</taxon>
        <taxon>Thiotrichaceae</taxon>
        <taxon>Thiomargarita</taxon>
    </lineage>
</organism>
<dbReference type="AlphaFoldDB" id="A0A176RVW2"/>
<gene>
    <name evidence="2" type="ORF">THIOM_004474</name>
</gene>
<keyword evidence="1" id="KW-0732">Signal</keyword>
<reference evidence="2 3" key="1">
    <citation type="submission" date="2016-05" db="EMBL/GenBank/DDBJ databases">
        <title>Single-cell genome of chain-forming Candidatus Thiomargarita nelsonii and comparison to other large sulfur-oxidizing bacteria.</title>
        <authorList>
            <person name="Winkel M."/>
            <person name="Salman V."/>
            <person name="Woyke T."/>
            <person name="Schulz-Vogt H."/>
            <person name="Richter M."/>
            <person name="Flood B."/>
            <person name="Bailey J."/>
            <person name="Amann R."/>
            <person name="Mussmann M."/>
        </authorList>
    </citation>
    <scope>NUCLEOTIDE SEQUENCE [LARGE SCALE GENOMIC DNA]</scope>
    <source>
        <strain evidence="2 3">THI036</strain>
    </source>
</reference>
<dbReference type="Proteomes" id="UP000076962">
    <property type="component" value="Unassembled WGS sequence"/>
</dbReference>
<name>A0A176RVW2_9GAMM</name>
<evidence type="ECO:0000313" key="2">
    <source>
        <dbReference type="EMBL" id="OAD19867.1"/>
    </source>
</evidence>
<keyword evidence="3" id="KW-1185">Reference proteome</keyword>
<feature type="non-terminal residue" evidence="2">
    <location>
        <position position="140"/>
    </location>
</feature>
<feature type="signal peptide" evidence="1">
    <location>
        <begin position="1"/>
        <end position="24"/>
    </location>
</feature>
<dbReference type="EMBL" id="LUTY01002636">
    <property type="protein sequence ID" value="OAD19867.1"/>
    <property type="molecule type" value="Genomic_DNA"/>
</dbReference>
<feature type="chain" id="PRO_5008048952" evidence="1">
    <location>
        <begin position="25"/>
        <end position="140"/>
    </location>
</feature>
<sequence>MLKKAIAMSIALPMSIGLGPSASAAETGGLAGFSASVGLKAWVNEWDVPSDELNQIISFRSESEVVLIPVLSFRYNNFFISGSYFPETDYSLGEQTIFGEFDVAEQGAVAQLQYGGLLTKLSAERSEWDINVGYYLSPFL</sequence>
<proteinExistence type="predicted"/>
<protein>
    <submittedName>
        <fullName evidence="2">Secreted protein</fullName>
    </submittedName>
</protein>
<evidence type="ECO:0000313" key="3">
    <source>
        <dbReference type="Proteomes" id="UP000076962"/>
    </source>
</evidence>
<accession>A0A176RVW2</accession>